<feature type="transmembrane region" description="Helical" evidence="1">
    <location>
        <begin position="52"/>
        <end position="71"/>
    </location>
</feature>
<keyword evidence="1" id="KW-0812">Transmembrane</keyword>
<feature type="transmembrane region" description="Helical" evidence="1">
    <location>
        <begin position="91"/>
        <end position="112"/>
    </location>
</feature>
<dbReference type="AlphaFoldDB" id="A0A226E090"/>
<keyword evidence="3" id="KW-1185">Reference proteome</keyword>
<organism evidence="2 3">
    <name type="scientific">Folsomia candida</name>
    <name type="common">Springtail</name>
    <dbReference type="NCBI Taxonomy" id="158441"/>
    <lineage>
        <taxon>Eukaryota</taxon>
        <taxon>Metazoa</taxon>
        <taxon>Ecdysozoa</taxon>
        <taxon>Arthropoda</taxon>
        <taxon>Hexapoda</taxon>
        <taxon>Collembola</taxon>
        <taxon>Entomobryomorpha</taxon>
        <taxon>Isotomoidea</taxon>
        <taxon>Isotomidae</taxon>
        <taxon>Proisotominae</taxon>
        <taxon>Folsomia</taxon>
    </lineage>
</organism>
<comment type="caution">
    <text evidence="2">The sequence shown here is derived from an EMBL/GenBank/DDBJ whole genome shotgun (WGS) entry which is preliminary data.</text>
</comment>
<sequence length="137" mass="15573">MDILGEGTKSNPGHIREENYYTALTEGLLLISLIVTFFLETITMFSPRFGKMVVLEVVLVMGFIFTLWQHSHHDAATTTFDEGLLLWSHHSPLYIVIVCCASKVGAAVISSSKRLREKFKRKWGINWMRKTTNGKIV</sequence>
<protein>
    <submittedName>
        <fullName evidence="2">Uncharacterized protein</fullName>
    </submittedName>
</protein>
<dbReference type="Proteomes" id="UP000198287">
    <property type="component" value="Unassembled WGS sequence"/>
</dbReference>
<keyword evidence="1" id="KW-1133">Transmembrane helix</keyword>
<proteinExistence type="predicted"/>
<name>A0A226E090_FOLCA</name>
<feature type="transmembrane region" description="Helical" evidence="1">
    <location>
        <begin position="20"/>
        <end position="40"/>
    </location>
</feature>
<evidence type="ECO:0000313" key="3">
    <source>
        <dbReference type="Proteomes" id="UP000198287"/>
    </source>
</evidence>
<evidence type="ECO:0000313" key="2">
    <source>
        <dbReference type="EMBL" id="OXA50963.1"/>
    </source>
</evidence>
<accession>A0A226E090</accession>
<keyword evidence="1" id="KW-0472">Membrane</keyword>
<gene>
    <name evidence="2" type="ORF">Fcan01_14602</name>
</gene>
<dbReference type="EMBL" id="LNIX01000008">
    <property type="protein sequence ID" value="OXA50963.1"/>
    <property type="molecule type" value="Genomic_DNA"/>
</dbReference>
<evidence type="ECO:0000256" key="1">
    <source>
        <dbReference type="SAM" id="Phobius"/>
    </source>
</evidence>
<reference evidence="2 3" key="1">
    <citation type="submission" date="2015-12" db="EMBL/GenBank/DDBJ databases">
        <title>The genome of Folsomia candida.</title>
        <authorList>
            <person name="Faddeeva A."/>
            <person name="Derks M.F."/>
            <person name="Anvar Y."/>
            <person name="Smit S."/>
            <person name="Van Straalen N."/>
            <person name="Roelofs D."/>
        </authorList>
    </citation>
    <scope>NUCLEOTIDE SEQUENCE [LARGE SCALE GENOMIC DNA]</scope>
    <source>
        <strain evidence="2 3">VU population</strain>
        <tissue evidence="2">Whole body</tissue>
    </source>
</reference>